<evidence type="ECO:0000313" key="2">
    <source>
        <dbReference type="Proteomes" id="UP001597196"/>
    </source>
</evidence>
<evidence type="ECO:0000313" key="1">
    <source>
        <dbReference type="EMBL" id="MFD1429603.1"/>
    </source>
</evidence>
<reference evidence="2" key="1">
    <citation type="journal article" date="2019" name="Int. J. Syst. Evol. Microbiol.">
        <title>The Global Catalogue of Microorganisms (GCM) 10K type strain sequencing project: providing services to taxonomists for standard genome sequencing and annotation.</title>
        <authorList>
            <consortium name="The Broad Institute Genomics Platform"/>
            <consortium name="The Broad Institute Genome Sequencing Center for Infectious Disease"/>
            <person name="Wu L."/>
            <person name="Ma J."/>
        </authorList>
    </citation>
    <scope>NUCLEOTIDE SEQUENCE [LARGE SCALE GENOMIC DNA]</scope>
    <source>
        <strain evidence="2">CCM 8980</strain>
    </source>
</reference>
<gene>
    <name evidence="1" type="ORF">ACFQ4P_05005</name>
</gene>
<comment type="caution">
    <text evidence="1">The sequence shown here is derived from an EMBL/GenBank/DDBJ whole genome shotgun (WGS) entry which is preliminary data.</text>
</comment>
<dbReference type="EMBL" id="JBHTOC010000006">
    <property type="protein sequence ID" value="MFD1429603.1"/>
    <property type="molecule type" value="Genomic_DNA"/>
</dbReference>
<keyword evidence="2" id="KW-1185">Reference proteome</keyword>
<proteinExistence type="predicted"/>
<organism evidence="1 2">
    <name type="scientific">Lacticaseibacillus mingshuiensis</name>
    <dbReference type="NCBI Taxonomy" id="2799574"/>
    <lineage>
        <taxon>Bacteria</taxon>
        <taxon>Bacillati</taxon>
        <taxon>Bacillota</taxon>
        <taxon>Bacilli</taxon>
        <taxon>Lactobacillales</taxon>
        <taxon>Lactobacillaceae</taxon>
        <taxon>Lacticaseibacillus</taxon>
    </lineage>
</organism>
<dbReference type="RefSeq" id="WP_203626814.1">
    <property type="nucleotide sequence ID" value="NZ_BOLQ01000008.1"/>
</dbReference>
<evidence type="ECO:0008006" key="3">
    <source>
        <dbReference type="Google" id="ProtNLM"/>
    </source>
</evidence>
<sequence>MDAILMSLMAALNEKLLINVYQRDTDDFYTGYVQALGSNAVILSTYNDAGISDGAVLLTFNAIEQVEFAGADLDDMDFRIDLAERAHFLTLEEPATLKFDPTQDLLQQLAQQAQASQQVVMVILADDDSFLEGQITSVFEDRFTLSVFNKYNYTDVRVMQIDCSDVLVVEFAGLDLFLETQLVAQRAHLVHQKSELHLNNGQLAPILADAEKSGAMLAAIPRDNEDQFYIGTVKALNHGVVVLSLLDMAAQFGGYVALRIAALQSLITASDYLQTIAFYRQWDEAHDFTQQPVLNADRDFDNTAELIPSLVSEAAAFQRVIRVRAATEEDHLMGIPQEVSATGFVMRLTDGGEPENVPVAFDDVLELAFGHIFAYIAEETLHQDGR</sequence>
<dbReference type="Proteomes" id="UP001597196">
    <property type="component" value="Unassembled WGS sequence"/>
</dbReference>
<name>A0ABW4CIK8_9LACO</name>
<protein>
    <recommendedName>
        <fullName evidence="3">DUF4868 domain-containing protein</fullName>
    </recommendedName>
</protein>
<accession>A0ABW4CIK8</accession>